<evidence type="ECO:0000259" key="2">
    <source>
        <dbReference type="Pfam" id="PF00296"/>
    </source>
</evidence>
<organism evidence="3 4">
    <name type="scientific">Candidatus Litorirhabdus singularis</name>
    <dbReference type="NCBI Taxonomy" id="2518993"/>
    <lineage>
        <taxon>Bacteria</taxon>
        <taxon>Pseudomonadati</taxon>
        <taxon>Pseudomonadota</taxon>
        <taxon>Gammaproteobacteria</taxon>
        <taxon>Cellvibrionales</taxon>
        <taxon>Halieaceae</taxon>
        <taxon>Candidatus Litorirhabdus</taxon>
    </lineage>
</organism>
<dbReference type="SUPFAM" id="SSF51679">
    <property type="entry name" value="Bacterial luciferase-like"/>
    <property type="match status" value="1"/>
</dbReference>
<evidence type="ECO:0000256" key="1">
    <source>
        <dbReference type="ARBA" id="ARBA00023002"/>
    </source>
</evidence>
<protein>
    <submittedName>
        <fullName evidence="3">LLM class F420-dependent oxidoreductase</fullName>
    </submittedName>
</protein>
<comment type="caution">
    <text evidence="3">The sequence shown here is derived from an EMBL/GenBank/DDBJ whole genome shotgun (WGS) entry which is preliminary data.</text>
</comment>
<dbReference type="PANTHER" id="PTHR43244:SF1">
    <property type="entry name" value="5,10-METHYLENETETRAHYDROMETHANOPTERIN REDUCTASE"/>
    <property type="match status" value="1"/>
</dbReference>
<evidence type="ECO:0000313" key="4">
    <source>
        <dbReference type="Proteomes" id="UP001143362"/>
    </source>
</evidence>
<sequence length="346" mass="37285">MKLGVSQMSFGSRAQLNMDLIKHAENLGFHSVWTAEAYGSDAVSTASWILAQTSKINVGTAIMQMPARTPAMAAMTAMTLDHLSGGRFIMGLGPSGPQVAEGWHGQIYGKPLTRTREYIGIIRQILARQAPLEHEGEFYHIPNHETGSTGLGKPLKSILHGNPDLPIYTASISPNGLRCAAECADGVFPMMLKPETYDEVLKPFLDEGFARAGGGKSKADFTVAPGVSCLVGDYDKFAPMVKANMALYIGGMGARGKNFYNDLAKRMGYVDAAVEIQDHYLAGNKDAAIAAVPDDLVDAVHLIGPEEKIRERAKVWKASGERGEVDLMMVGTMQTEALDILADELL</sequence>
<keyword evidence="4" id="KW-1185">Reference proteome</keyword>
<name>A0ABT3TN34_9GAMM</name>
<dbReference type="Gene3D" id="3.20.20.30">
    <property type="entry name" value="Luciferase-like domain"/>
    <property type="match status" value="1"/>
</dbReference>
<dbReference type="CDD" id="cd01097">
    <property type="entry name" value="Tetrahydromethanopterin_reductase"/>
    <property type="match status" value="1"/>
</dbReference>
<dbReference type="InterPro" id="IPR050564">
    <property type="entry name" value="F420-G6PD/mer"/>
</dbReference>
<dbReference type="InterPro" id="IPR019951">
    <property type="entry name" value="F420_OxRdatse_Rv3520c_pred"/>
</dbReference>
<evidence type="ECO:0000313" key="3">
    <source>
        <dbReference type="EMBL" id="MCX2983180.1"/>
    </source>
</evidence>
<dbReference type="InterPro" id="IPR036661">
    <property type="entry name" value="Luciferase-like_sf"/>
</dbReference>
<dbReference type="Proteomes" id="UP001143362">
    <property type="component" value="Unassembled WGS sequence"/>
</dbReference>
<gene>
    <name evidence="3" type="ORF">EYC98_20150</name>
</gene>
<dbReference type="InterPro" id="IPR011251">
    <property type="entry name" value="Luciferase-like_dom"/>
</dbReference>
<dbReference type="EMBL" id="SHNN01000005">
    <property type="protein sequence ID" value="MCX2983180.1"/>
    <property type="molecule type" value="Genomic_DNA"/>
</dbReference>
<dbReference type="NCBIfam" id="TIGR03559">
    <property type="entry name" value="F420_Rv3520c"/>
    <property type="match status" value="1"/>
</dbReference>
<feature type="domain" description="Luciferase-like" evidence="2">
    <location>
        <begin position="14"/>
        <end position="320"/>
    </location>
</feature>
<dbReference type="Pfam" id="PF00296">
    <property type="entry name" value="Bac_luciferase"/>
    <property type="match status" value="1"/>
</dbReference>
<keyword evidence="1" id="KW-0560">Oxidoreductase</keyword>
<proteinExistence type="predicted"/>
<accession>A0ABT3TN34</accession>
<reference evidence="3" key="1">
    <citation type="submission" date="2019-02" db="EMBL/GenBank/DDBJ databases">
        <authorList>
            <person name="Li S.-H."/>
        </authorList>
    </citation>
    <scope>NUCLEOTIDE SEQUENCE</scope>
    <source>
        <strain evidence="3">IMCC14734</strain>
    </source>
</reference>
<dbReference type="PANTHER" id="PTHR43244">
    <property type="match status" value="1"/>
</dbReference>
<dbReference type="RefSeq" id="WP_279247209.1">
    <property type="nucleotide sequence ID" value="NZ_SHNN01000005.1"/>
</dbReference>